<evidence type="ECO:0000256" key="4">
    <source>
        <dbReference type="ARBA" id="ARBA00023163"/>
    </source>
</evidence>
<evidence type="ECO:0000313" key="15">
    <source>
        <dbReference type="EMBL" id="AFA51650.1"/>
    </source>
</evidence>
<dbReference type="EC" id="2.7.7.6" evidence="6 8"/>
<feature type="domain" description="RNA polymerase Rpb2" evidence="11">
    <location>
        <begin position="296"/>
        <end position="397"/>
    </location>
</feature>
<gene>
    <name evidence="6" type="primary">rpoB</name>
</gene>
<feature type="domain" description="DNA-directed RNA polymerase subunit 2 hybrid-binding" evidence="9">
    <location>
        <begin position="662"/>
        <end position="1172"/>
    </location>
</feature>
<dbReference type="InterPro" id="IPR007120">
    <property type="entry name" value="DNA-dir_RNAP_su2_dom"/>
</dbReference>
<comment type="catalytic activity">
    <reaction evidence="5 6 8">
        <text>RNA(n) + a ribonucleoside 5'-triphosphate = RNA(n+1) + diphosphate</text>
        <dbReference type="Rhea" id="RHEA:21248"/>
        <dbReference type="Rhea" id="RHEA-COMP:14527"/>
        <dbReference type="Rhea" id="RHEA-COMP:17342"/>
        <dbReference type="ChEBI" id="CHEBI:33019"/>
        <dbReference type="ChEBI" id="CHEBI:61557"/>
        <dbReference type="ChEBI" id="CHEBI:140395"/>
        <dbReference type="EC" id="2.7.7.6"/>
    </reaction>
</comment>
<evidence type="ECO:0000259" key="10">
    <source>
        <dbReference type="Pfam" id="PF04560"/>
    </source>
</evidence>
<sequence length="1252" mass="140158">MFKCPERVSIKKKEDILDLPNLVEVQIKSYKQFLQIGKLAEERENIGLEEVFREIFPIKSYNEATILEYLSYNLGVPKYSPEECIRRGITYSVTLKVRFRLTDETGIKEEEVYMGTIPIMTDKGTFIINGAERVVVSQVHRSPGINFEQEKHSKGNVLFSFRIIPYRGSWLEAVFDINDLIYIHIDRKKRRRKILAMTFIRALGYSTDADIIEEFFSVEERSLRLEKDFVALVGKVLADNVVDADSSLVYGKAGEKLSTAMLKRILDAGVQSLKIAVGADENHPIIKMLTKDPTDSYEAALKDFYRRLRPGEPATLVNARSTIMRLFFDAKRYNLGRVGRYKLNKKLGFPLDDETLSQVTLRKEDVIGALKYLIRLRMGDEKTSIDDIDHLANRRVRSVGELIQNHCRSGLARMEKIVRERMNLFDFSSDTLTPGKIISAKGLVSVLKDFFSRSQLSQFMDQTNPVAELTHKRRLSALGPGGLNRERAGFEVRDVHASHYGRICPIETPEGPNIGLITSLSSFAKINEFGFIETPYRVVRDGIVTDEIEYMTADVEEECVIAQASAELDEYNMFKTPVCWARYKGEAFEADTSTVTHMDVSPKQLVSVVTGLIPFLEHDDANRALMGSNMQRQAVPLLKTEAAIVGTGLEGRAAKDSGAIIVAQEDGVVEYVDSYEIVVAKKNNPTLKDRYQLKKFLRSNSGTCINQTPLCSVGDVVTHGDVLADGPATDKGELALGKNVLVAFMPWYGYNFEDAIIISERLIKQDAYTSIYIEEFELTARDTKLGKEEITRDIPNVSEEVLANLGEDGIVRIGAEVKPGDILVGKITPKSETELAPEERLLRAIFGEKAADVKDASLTVPPGTEGVVMDVKVFSRKDRLSKSDDELVEEAVHLKDLQKEYKSQLAQLKVEHREKLGALLLNEKAPAAIIHRRSADILVQEGAIFDQETIELLERESLVDLLMAPCDMYDVLKDILSSYETAVQRLEVNYKTEAEHIKEGDADLDHGVIRQVKVYVASKRKLQVGDKMAGRHGNKGVVSKIVPEADMPFLANGETVQMILNPLGVPSRMNLGQVLETHLGYAAKTAGIYVKTPVFEGFPESRIWDMMIEQGLPEDGKSYLFDGKTGERFDSKVVVGYIYMLKLSHLIADKIHARSIGPYSLVTQQPLGGKAQMGGQRFGEMEVWALEAYGVAHMLQEILTVKSDDVSGRTRIYESIVKGENLLRSGTPESFNVLIKEMQGLGLDVRPMVVDA</sequence>
<dbReference type="Gene3D" id="3.90.1110.10">
    <property type="entry name" value="RNA polymerase Rpb2, domain 2"/>
    <property type="match status" value="2"/>
</dbReference>
<dbReference type="Pfam" id="PF10385">
    <property type="entry name" value="RNA_pol_Rpb2_45"/>
    <property type="match status" value="1"/>
</dbReference>
<comment type="subunit">
    <text evidence="6 8">The RNAP catalytic core consists of 2 alpha, 1 beta, 1 beta' and 1 omega subunit. When a sigma factor is associated with the core the holoenzyme is formed, which can initiate transcription.</text>
</comment>
<evidence type="ECO:0000256" key="1">
    <source>
        <dbReference type="ARBA" id="ARBA00022478"/>
    </source>
</evidence>
<comment type="similarity">
    <text evidence="6 7">Belongs to the RNA polymerase beta chain family.</text>
</comment>
<feature type="domain" description="RNA polymerase Rpb2" evidence="10">
    <location>
        <begin position="1174"/>
        <end position="1247"/>
    </location>
</feature>
<dbReference type="SUPFAM" id="SSF64484">
    <property type="entry name" value="beta and beta-prime subunits of DNA dependent RNA-polymerase"/>
    <property type="match status" value="1"/>
</dbReference>
<evidence type="ECO:0000259" key="9">
    <source>
        <dbReference type="Pfam" id="PF00562"/>
    </source>
</evidence>
<dbReference type="InterPro" id="IPR037033">
    <property type="entry name" value="DNA-dir_RNAP_su2_hyb_sf"/>
</dbReference>
<evidence type="ECO:0000259" key="13">
    <source>
        <dbReference type="Pfam" id="PF04565"/>
    </source>
</evidence>
<dbReference type="InterPro" id="IPR037034">
    <property type="entry name" value="RNA_pol_Rpb2_2_sf"/>
</dbReference>
<dbReference type="Gene3D" id="3.90.1100.10">
    <property type="match status" value="2"/>
</dbReference>
<dbReference type="Pfam" id="PF04561">
    <property type="entry name" value="RNA_pol_Rpb2_2"/>
    <property type="match status" value="1"/>
</dbReference>
<dbReference type="Pfam" id="PF04563">
    <property type="entry name" value="RNA_pol_Rpb2_1"/>
    <property type="match status" value="1"/>
</dbReference>
<evidence type="ECO:0000256" key="8">
    <source>
        <dbReference type="RuleBase" id="RU363031"/>
    </source>
</evidence>
<dbReference type="Pfam" id="PF04565">
    <property type="entry name" value="RNA_pol_Rpb2_3"/>
    <property type="match status" value="1"/>
</dbReference>
<comment type="function">
    <text evidence="6 8">DNA-dependent RNA polymerase catalyzes the transcription of DNA into RNA using the four ribonucleoside triphosphates as substrates.</text>
</comment>
<keyword evidence="2 6" id="KW-0808">Transferase</keyword>
<evidence type="ECO:0000259" key="11">
    <source>
        <dbReference type="Pfam" id="PF04561"/>
    </source>
</evidence>
<dbReference type="InterPro" id="IPR010243">
    <property type="entry name" value="RNA_pol_bsu_bac"/>
</dbReference>
<reference evidence="15" key="1">
    <citation type="journal article" date="2012" name="J. Bacteriol.">
        <title>In vitro recombinants of antibiotic-resistant Chlamydia trachomatis strains have statistically more breakpoints than clinical recombinants for the same sequenced loci and exhibit selection at unexpected loci.</title>
        <authorList>
            <person name="Srinivasan T."/>
            <person name="Bruno W.J."/>
            <person name="Wan R."/>
            <person name="Yen A."/>
            <person name="Duong J."/>
            <person name="Dean D."/>
        </authorList>
    </citation>
    <scope>NUCLEOTIDE SEQUENCE</scope>
</reference>
<organism evidence="15">
    <name type="scientific">Chlamydia trachomatis</name>
    <dbReference type="NCBI Taxonomy" id="813"/>
    <lineage>
        <taxon>Bacteria</taxon>
        <taxon>Pseudomonadati</taxon>
        <taxon>Chlamydiota</taxon>
        <taxon>Chlamydiia</taxon>
        <taxon>Chlamydiales</taxon>
        <taxon>Chlamydiaceae</taxon>
        <taxon>Chlamydia/Chlamydophila group</taxon>
        <taxon>Chlamydia</taxon>
    </lineage>
</organism>
<keyword evidence="1 6" id="KW-0240">DNA-directed RNA polymerase</keyword>
<name>A0A1D5AF16_CHLTH</name>
<accession>A0A1D5AF16</accession>
<keyword evidence="4 6" id="KW-0804">Transcription</keyword>
<dbReference type="Gene3D" id="3.90.1800.10">
    <property type="entry name" value="RNA polymerase alpha subunit dimerisation domain"/>
    <property type="match status" value="1"/>
</dbReference>
<dbReference type="GO" id="GO:0006351">
    <property type="term" value="P:DNA-templated transcription"/>
    <property type="evidence" value="ECO:0007669"/>
    <property type="project" value="UniProtKB-UniRule"/>
</dbReference>
<dbReference type="InterPro" id="IPR019462">
    <property type="entry name" value="DNA-dir_RNA_pol_bsu_external_1"/>
</dbReference>
<dbReference type="GO" id="GO:0003677">
    <property type="term" value="F:DNA binding"/>
    <property type="evidence" value="ECO:0007669"/>
    <property type="project" value="UniProtKB-UniRule"/>
</dbReference>
<protein>
    <recommendedName>
        <fullName evidence="6 8">DNA-directed RNA polymerase subunit beta</fullName>
        <shortName evidence="6">RNAP subunit beta</shortName>
        <ecNumber evidence="6 8">2.7.7.6</ecNumber>
    </recommendedName>
    <alternativeName>
        <fullName evidence="6">RNA polymerase subunit beta</fullName>
    </alternativeName>
    <alternativeName>
        <fullName evidence="6">Transcriptase subunit beta</fullName>
    </alternativeName>
</protein>
<evidence type="ECO:0000256" key="5">
    <source>
        <dbReference type="ARBA" id="ARBA00048552"/>
    </source>
</evidence>
<dbReference type="Gene3D" id="2.40.50.150">
    <property type="match status" value="1"/>
</dbReference>
<dbReference type="PANTHER" id="PTHR20856">
    <property type="entry name" value="DNA-DIRECTED RNA POLYMERASE I SUBUNIT 2"/>
    <property type="match status" value="1"/>
</dbReference>
<evidence type="ECO:0000256" key="6">
    <source>
        <dbReference type="HAMAP-Rule" id="MF_01321"/>
    </source>
</evidence>
<dbReference type="InterPro" id="IPR042107">
    <property type="entry name" value="DNA-dir_RNA_pol_bsu_ext_1_sf"/>
</dbReference>
<evidence type="ECO:0000256" key="7">
    <source>
        <dbReference type="RuleBase" id="RU000434"/>
    </source>
</evidence>
<dbReference type="NCBIfam" id="TIGR02013">
    <property type="entry name" value="rpoB"/>
    <property type="match status" value="1"/>
</dbReference>
<dbReference type="InterPro" id="IPR007642">
    <property type="entry name" value="RNA_pol_Rpb2_2"/>
</dbReference>
<dbReference type="NCBIfam" id="NF001616">
    <property type="entry name" value="PRK00405.1"/>
    <property type="match status" value="1"/>
</dbReference>
<dbReference type="Gene3D" id="2.40.270.10">
    <property type="entry name" value="DNA-directed RNA polymerase, subunit 2, domain 6"/>
    <property type="match status" value="3"/>
</dbReference>
<dbReference type="PROSITE" id="PS01166">
    <property type="entry name" value="RNA_POL_BETA"/>
    <property type="match status" value="1"/>
</dbReference>
<dbReference type="GO" id="GO:0003899">
    <property type="term" value="F:DNA-directed RNA polymerase activity"/>
    <property type="evidence" value="ECO:0007669"/>
    <property type="project" value="UniProtKB-UniRule"/>
</dbReference>
<dbReference type="InterPro" id="IPR007644">
    <property type="entry name" value="RNA_pol_bsu_protrusion"/>
</dbReference>
<dbReference type="CDD" id="cd00653">
    <property type="entry name" value="RNA_pol_B_RPB2"/>
    <property type="match status" value="1"/>
</dbReference>
<dbReference type="InterPro" id="IPR007121">
    <property type="entry name" value="RNA_pol_bsu_CS"/>
</dbReference>
<evidence type="ECO:0000256" key="2">
    <source>
        <dbReference type="ARBA" id="ARBA00022679"/>
    </source>
</evidence>
<dbReference type="InterPro" id="IPR014724">
    <property type="entry name" value="RNA_pol_RPB2_OB-fold"/>
</dbReference>
<evidence type="ECO:0000259" key="14">
    <source>
        <dbReference type="Pfam" id="PF10385"/>
    </source>
</evidence>
<dbReference type="Gene3D" id="2.40.50.100">
    <property type="match status" value="1"/>
</dbReference>
<dbReference type="FunFam" id="3.90.1800.10:FF:000001">
    <property type="entry name" value="DNA-directed RNA polymerase subunit beta"/>
    <property type="match status" value="1"/>
</dbReference>
<dbReference type="GO" id="GO:0000428">
    <property type="term" value="C:DNA-directed RNA polymerase complex"/>
    <property type="evidence" value="ECO:0007669"/>
    <property type="project" value="UniProtKB-KW"/>
</dbReference>
<dbReference type="InterPro" id="IPR007641">
    <property type="entry name" value="RNA_pol_Rpb2_7"/>
</dbReference>
<feature type="domain" description="RNA polymerase Rpb2" evidence="13">
    <location>
        <begin position="458"/>
        <end position="526"/>
    </location>
</feature>
<dbReference type="Pfam" id="PF00562">
    <property type="entry name" value="RNA_pol_Rpb2_6"/>
    <property type="match status" value="1"/>
</dbReference>
<evidence type="ECO:0000256" key="3">
    <source>
        <dbReference type="ARBA" id="ARBA00022695"/>
    </source>
</evidence>
<dbReference type="SMR" id="A0A1D5AF16"/>
<proteinExistence type="inferred from homology"/>
<feature type="domain" description="DNA-directed RNA polymerase beta subunit external 1" evidence="14">
    <location>
        <begin position="536"/>
        <end position="601"/>
    </location>
</feature>
<dbReference type="HAMAP" id="MF_01321">
    <property type="entry name" value="RNApol_bact_RpoB"/>
    <property type="match status" value="1"/>
</dbReference>
<dbReference type="InterPro" id="IPR015712">
    <property type="entry name" value="DNA-dir_RNA_pol_su2"/>
</dbReference>
<dbReference type="InterPro" id="IPR007645">
    <property type="entry name" value="RNA_pol_Rpb2_3"/>
</dbReference>
<evidence type="ECO:0000259" key="12">
    <source>
        <dbReference type="Pfam" id="PF04563"/>
    </source>
</evidence>
<dbReference type="Pfam" id="PF04560">
    <property type="entry name" value="RNA_pol_Rpb2_7"/>
    <property type="match status" value="1"/>
</dbReference>
<dbReference type="AlphaFoldDB" id="A0A1D5AF16"/>
<dbReference type="GO" id="GO:0032549">
    <property type="term" value="F:ribonucleoside binding"/>
    <property type="evidence" value="ECO:0007669"/>
    <property type="project" value="InterPro"/>
</dbReference>
<dbReference type="EMBL" id="JN795380">
    <property type="protein sequence ID" value="AFA51650.1"/>
    <property type="molecule type" value="Genomic_DNA"/>
</dbReference>
<keyword evidence="3 6" id="KW-0548">Nucleotidyltransferase</keyword>
<feature type="domain" description="RNA polymerase beta subunit protrusion" evidence="12">
    <location>
        <begin position="21"/>
        <end position="441"/>
    </location>
</feature>
<dbReference type="Gene3D" id="2.30.150.10">
    <property type="entry name" value="DNA-directed RNA polymerase, beta subunit, external 1 domain"/>
    <property type="match status" value="1"/>
</dbReference>